<feature type="transmembrane region" description="Helical" evidence="5">
    <location>
        <begin position="166"/>
        <end position="185"/>
    </location>
</feature>
<keyword evidence="4 5" id="KW-0472">Membrane</keyword>
<evidence type="ECO:0000256" key="1">
    <source>
        <dbReference type="ARBA" id="ARBA00004173"/>
    </source>
</evidence>
<dbReference type="AlphaFoldDB" id="A0A7S2W876"/>
<evidence type="ECO:0000256" key="5">
    <source>
        <dbReference type="SAM" id="Phobius"/>
    </source>
</evidence>
<dbReference type="EMBL" id="HBHJ01008140">
    <property type="protein sequence ID" value="CAD9673051.1"/>
    <property type="molecule type" value="Transcribed_RNA"/>
</dbReference>
<dbReference type="GO" id="GO:0005739">
    <property type="term" value="C:mitochondrion"/>
    <property type="evidence" value="ECO:0007669"/>
    <property type="project" value="UniProtKB-SubCell"/>
</dbReference>
<evidence type="ECO:0000313" key="7">
    <source>
        <dbReference type="EMBL" id="CAD9673051.1"/>
    </source>
</evidence>
<organism evidence="7">
    <name type="scientific">Rhizochromulina marina</name>
    <dbReference type="NCBI Taxonomy" id="1034831"/>
    <lineage>
        <taxon>Eukaryota</taxon>
        <taxon>Sar</taxon>
        <taxon>Stramenopiles</taxon>
        <taxon>Ochrophyta</taxon>
        <taxon>Dictyochophyceae</taxon>
        <taxon>Rhizochromulinales</taxon>
        <taxon>Rhizochromulina</taxon>
    </lineage>
</organism>
<dbReference type="GO" id="GO:0033617">
    <property type="term" value="P:mitochondrial respiratory chain complex IV assembly"/>
    <property type="evidence" value="ECO:0007669"/>
    <property type="project" value="TreeGrafter"/>
</dbReference>
<keyword evidence="2 5" id="KW-0812">Transmembrane</keyword>
<reference evidence="7" key="1">
    <citation type="submission" date="2021-01" db="EMBL/GenBank/DDBJ databases">
        <authorList>
            <person name="Corre E."/>
            <person name="Pelletier E."/>
            <person name="Niang G."/>
            <person name="Scheremetjew M."/>
            <person name="Finn R."/>
            <person name="Kale V."/>
            <person name="Holt S."/>
            <person name="Cochrane G."/>
            <person name="Meng A."/>
            <person name="Brown T."/>
            <person name="Cohen L."/>
        </authorList>
    </citation>
    <scope>NUCLEOTIDE SEQUENCE</scope>
    <source>
        <strain evidence="7">CCMP1243</strain>
    </source>
</reference>
<dbReference type="PANTHER" id="PTHR28018:SF3">
    <property type="entry name" value="RESPIRATORY SUPERCOMPLEX FACTOR 2, MITOCHONDRIAL"/>
    <property type="match status" value="1"/>
</dbReference>
<dbReference type="PANTHER" id="PTHR28018">
    <property type="entry name" value="RESPIRATORY SUPERCOMPLEX FACTOR 2, MITOCHONDRIAL"/>
    <property type="match status" value="1"/>
</dbReference>
<dbReference type="Pfam" id="PF04588">
    <property type="entry name" value="HIG_1_N"/>
    <property type="match status" value="1"/>
</dbReference>
<evidence type="ECO:0000259" key="6">
    <source>
        <dbReference type="PROSITE" id="PS51503"/>
    </source>
</evidence>
<evidence type="ECO:0000256" key="3">
    <source>
        <dbReference type="ARBA" id="ARBA00022989"/>
    </source>
</evidence>
<proteinExistence type="predicted"/>
<dbReference type="PROSITE" id="PS51503">
    <property type="entry name" value="HIG1"/>
    <property type="match status" value="1"/>
</dbReference>
<protein>
    <recommendedName>
        <fullName evidence="6">HIG1 domain-containing protein</fullName>
    </recommendedName>
</protein>
<evidence type="ECO:0000256" key="4">
    <source>
        <dbReference type="ARBA" id="ARBA00023136"/>
    </source>
</evidence>
<accession>A0A7S2W876</accession>
<dbReference type="InterPro" id="IPR007667">
    <property type="entry name" value="Hypoxia_induced_domain"/>
</dbReference>
<gene>
    <name evidence="7" type="ORF">RMAR1173_LOCUS5252</name>
</gene>
<sequence>MAPQGKITIAEDEAFRNQCVRVAVKEAAEKTVIVGIASTAAVMYLNQSSRWFRTSLGISGKVAMVMSPIVGTFFLVSEHTMSDVKFNPRKYGLNRDGSLATAPVQMNSPNVLKGQLMAHHRAANWAYDHPFHVLAGCAVPLVGSIFYSQTGHDHLKLSQKIMHTRVLGQASVVTLLLSVMFFRDYMDRHGRFKSLEDLEAEKVAKAHTDEIEAQELIREADMALKSK</sequence>
<evidence type="ECO:0000256" key="2">
    <source>
        <dbReference type="ARBA" id="ARBA00022692"/>
    </source>
</evidence>
<comment type="subcellular location">
    <subcellularLocation>
        <location evidence="1">Mitochondrion</location>
    </subcellularLocation>
</comment>
<dbReference type="InterPro" id="IPR040153">
    <property type="entry name" value="Rcf2"/>
</dbReference>
<keyword evidence="3 5" id="KW-1133">Transmembrane helix</keyword>
<name>A0A7S2W876_9STRA</name>
<feature type="domain" description="HIG1" evidence="6">
    <location>
        <begin position="103"/>
        <end position="194"/>
    </location>
</feature>